<dbReference type="EMBL" id="FXTI01000002">
    <property type="protein sequence ID" value="SMO45758.1"/>
    <property type="molecule type" value="Genomic_DNA"/>
</dbReference>
<evidence type="ECO:0000313" key="2">
    <source>
        <dbReference type="EMBL" id="SMO45758.1"/>
    </source>
</evidence>
<organism evidence="2 3">
    <name type="scientific">Melghirimyces algeriensis</name>
    <dbReference type="NCBI Taxonomy" id="910412"/>
    <lineage>
        <taxon>Bacteria</taxon>
        <taxon>Bacillati</taxon>
        <taxon>Bacillota</taxon>
        <taxon>Bacilli</taxon>
        <taxon>Bacillales</taxon>
        <taxon>Thermoactinomycetaceae</taxon>
        <taxon>Melghirimyces</taxon>
    </lineage>
</organism>
<feature type="transmembrane region" description="Helical" evidence="1">
    <location>
        <begin position="165"/>
        <end position="187"/>
    </location>
</feature>
<keyword evidence="1" id="KW-0812">Transmembrane</keyword>
<accession>A0A521BF71</accession>
<dbReference type="AlphaFoldDB" id="A0A521BF71"/>
<keyword evidence="3" id="KW-1185">Reference proteome</keyword>
<feature type="transmembrane region" description="Helical" evidence="1">
    <location>
        <begin position="193"/>
        <end position="212"/>
    </location>
</feature>
<dbReference type="InterPro" id="IPR025495">
    <property type="entry name" value="DUF4386"/>
</dbReference>
<dbReference type="Proteomes" id="UP000315636">
    <property type="component" value="Unassembled WGS sequence"/>
</dbReference>
<dbReference type="Pfam" id="PF14329">
    <property type="entry name" value="DUF4386"/>
    <property type="match status" value="1"/>
</dbReference>
<proteinExistence type="predicted"/>
<feature type="transmembrane region" description="Helical" evidence="1">
    <location>
        <begin position="7"/>
        <end position="29"/>
    </location>
</feature>
<name>A0A521BF71_9BACL</name>
<reference evidence="2 3" key="1">
    <citation type="submission" date="2017-05" db="EMBL/GenBank/DDBJ databases">
        <authorList>
            <person name="Varghese N."/>
            <person name="Submissions S."/>
        </authorList>
    </citation>
    <scope>NUCLEOTIDE SEQUENCE [LARGE SCALE GENOMIC DNA]</scope>
    <source>
        <strain evidence="2 3">DSM 45474</strain>
    </source>
</reference>
<evidence type="ECO:0000313" key="3">
    <source>
        <dbReference type="Proteomes" id="UP000315636"/>
    </source>
</evidence>
<feature type="transmembrane region" description="Helical" evidence="1">
    <location>
        <begin position="94"/>
        <end position="114"/>
    </location>
</feature>
<feature type="transmembrane region" description="Helical" evidence="1">
    <location>
        <begin position="134"/>
        <end position="158"/>
    </location>
</feature>
<keyword evidence="1" id="KW-0472">Membrane</keyword>
<dbReference type="RefSeq" id="WP_142504373.1">
    <property type="nucleotide sequence ID" value="NZ_FXTI01000002.1"/>
</dbReference>
<keyword evidence="1" id="KW-1133">Transmembrane helix</keyword>
<gene>
    <name evidence="2" type="ORF">SAMN06264849_10251</name>
</gene>
<sequence>MNSNRKIAITVGLLILTSTATFMIGSGLLGSVLNSPHFLDHLDPNKSKVIGGVFFELMTAVIVVGIAWSIFPILKQHDEATALGYFGTRVVESVLIIVSVISPLVLLALSQEFIHAGASGKSYYQTIANIAIHAHYLAFDLAMFALSLGSLMFCYLLYQSKLVPRLISVIGLMGYTSLLASSCLGVIGLDIKTILYLPGALFELIFPIWLIIKGFNETRRTSER</sequence>
<feature type="transmembrane region" description="Helical" evidence="1">
    <location>
        <begin position="49"/>
        <end position="74"/>
    </location>
</feature>
<evidence type="ECO:0000256" key="1">
    <source>
        <dbReference type="SAM" id="Phobius"/>
    </source>
</evidence>
<evidence type="ECO:0008006" key="4">
    <source>
        <dbReference type="Google" id="ProtNLM"/>
    </source>
</evidence>
<protein>
    <recommendedName>
        <fullName evidence="4">DUF4386 domain-containing protein</fullName>
    </recommendedName>
</protein>
<dbReference type="OrthoDB" id="1176146at2"/>